<sequence length="318" mass="36124">MFRGACAICFHAGRWSLNISRHSSSIQGLLKCSLRGILICERPKIILTQLEQRSWIKIEMAQGRSAQECFQGPREACGDAALPYRTVARWVKAYQREGDDFLGRIVAMDETWTRSYEPNLKRQSNEWKHPGSPRPNKVRPTQSAVKEMFIVAYDIDGGGQYGTSTKMDALMVYDAFQTFGKRVEERHLAAKGCYAAGVQFVERRTAPACQGGVGQNKNLMILMVLIYIIAKKHFDSVDLKFLVSEHSYMPNDDREFGIIEKRKKKRCKTMVPEEVLSKETLRGHSVWEFNSPGLGRGRPRSTTPEVQEEILEAVNMTP</sequence>
<name>A0ABQ8RYZ3_PERAM</name>
<organism evidence="1 2">
    <name type="scientific">Periplaneta americana</name>
    <name type="common">American cockroach</name>
    <name type="synonym">Blatta americana</name>
    <dbReference type="NCBI Taxonomy" id="6978"/>
    <lineage>
        <taxon>Eukaryota</taxon>
        <taxon>Metazoa</taxon>
        <taxon>Ecdysozoa</taxon>
        <taxon>Arthropoda</taxon>
        <taxon>Hexapoda</taxon>
        <taxon>Insecta</taxon>
        <taxon>Pterygota</taxon>
        <taxon>Neoptera</taxon>
        <taxon>Polyneoptera</taxon>
        <taxon>Dictyoptera</taxon>
        <taxon>Blattodea</taxon>
        <taxon>Blattoidea</taxon>
        <taxon>Blattidae</taxon>
        <taxon>Blattinae</taxon>
        <taxon>Periplaneta</taxon>
    </lineage>
</organism>
<comment type="caution">
    <text evidence="1">The sequence shown here is derived from an EMBL/GenBank/DDBJ whole genome shotgun (WGS) entry which is preliminary data.</text>
</comment>
<accession>A0ABQ8RYZ3</accession>
<evidence type="ECO:0000313" key="1">
    <source>
        <dbReference type="EMBL" id="KAJ4426711.1"/>
    </source>
</evidence>
<keyword evidence="2" id="KW-1185">Reference proteome</keyword>
<evidence type="ECO:0000313" key="2">
    <source>
        <dbReference type="Proteomes" id="UP001148838"/>
    </source>
</evidence>
<dbReference type="PANTHER" id="PTHR46060:SF1">
    <property type="entry name" value="MARINER MOS1 TRANSPOSASE-LIKE PROTEIN"/>
    <property type="match status" value="1"/>
</dbReference>
<dbReference type="Gene3D" id="3.30.420.10">
    <property type="entry name" value="Ribonuclease H-like superfamily/Ribonuclease H"/>
    <property type="match status" value="1"/>
</dbReference>
<proteinExistence type="predicted"/>
<protein>
    <recommendedName>
        <fullName evidence="3">Transposase</fullName>
    </recommendedName>
</protein>
<dbReference type="EMBL" id="JAJSOF020000039">
    <property type="protein sequence ID" value="KAJ4426711.1"/>
    <property type="molecule type" value="Genomic_DNA"/>
</dbReference>
<dbReference type="Proteomes" id="UP001148838">
    <property type="component" value="Unassembled WGS sequence"/>
</dbReference>
<dbReference type="InterPro" id="IPR036397">
    <property type="entry name" value="RNaseH_sf"/>
</dbReference>
<dbReference type="InterPro" id="IPR052709">
    <property type="entry name" value="Transposase-MT_Hybrid"/>
</dbReference>
<gene>
    <name evidence="1" type="ORF">ANN_26509</name>
</gene>
<evidence type="ECO:0008006" key="3">
    <source>
        <dbReference type="Google" id="ProtNLM"/>
    </source>
</evidence>
<dbReference type="PANTHER" id="PTHR46060">
    <property type="entry name" value="MARINER MOS1 TRANSPOSASE-LIKE PROTEIN"/>
    <property type="match status" value="1"/>
</dbReference>
<reference evidence="1 2" key="1">
    <citation type="journal article" date="2022" name="Allergy">
        <title>Genome assembly and annotation of Periplaneta americana reveal a comprehensive cockroach allergen profile.</title>
        <authorList>
            <person name="Wang L."/>
            <person name="Xiong Q."/>
            <person name="Saelim N."/>
            <person name="Wang L."/>
            <person name="Nong W."/>
            <person name="Wan A.T."/>
            <person name="Shi M."/>
            <person name="Liu X."/>
            <person name="Cao Q."/>
            <person name="Hui J.H.L."/>
            <person name="Sookrung N."/>
            <person name="Leung T.F."/>
            <person name="Tungtrongchitr A."/>
            <person name="Tsui S.K.W."/>
        </authorList>
    </citation>
    <scope>NUCLEOTIDE SEQUENCE [LARGE SCALE GENOMIC DNA]</scope>
    <source>
        <strain evidence="1">PWHHKU_190912</strain>
    </source>
</reference>